<keyword evidence="7 9" id="KW-1133">Transmembrane helix</keyword>
<dbReference type="InterPro" id="IPR050366">
    <property type="entry name" value="BP-dependent_transpt_permease"/>
</dbReference>
<dbReference type="PROSITE" id="PS50928">
    <property type="entry name" value="ABC_TM1"/>
    <property type="match status" value="1"/>
</dbReference>
<dbReference type="CDD" id="cd06261">
    <property type="entry name" value="TM_PBP2"/>
    <property type="match status" value="1"/>
</dbReference>
<accession>A0ABV7D587</accession>
<evidence type="ECO:0000256" key="8">
    <source>
        <dbReference type="ARBA" id="ARBA00023136"/>
    </source>
</evidence>
<name>A0ABV7D587_9PROT</name>
<organism evidence="11 12">
    <name type="scientific">Kordiimonas pumila</name>
    <dbReference type="NCBI Taxonomy" id="2161677"/>
    <lineage>
        <taxon>Bacteria</taxon>
        <taxon>Pseudomonadati</taxon>
        <taxon>Pseudomonadota</taxon>
        <taxon>Alphaproteobacteria</taxon>
        <taxon>Kordiimonadales</taxon>
        <taxon>Kordiimonadaceae</taxon>
        <taxon>Kordiimonas</taxon>
    </lineage>
</organism>
<evidence type="ECO:0000313" key="12">
    <source>
        <dbReference type="Proteomes" id="UP001595444"/>
    </source>
</evidence>
<feature type="domain" description="ABC transmembrane type-1" evidence="10">
    <location>
        <begin position="75"/>
        <end position="264"/>
    </location>
</feature>
<dbReference type="InterPro" id="IPR035906">
    <property type="entry name" value="MetI-like_sf"/>
</dbReference>
<protein>
    <submittedName>
        <fullName evidence="11">ABC transporter permease</fullName>
    </submittedName>
</protein>
<keyword evidence="2 9" id="KW-0813">Transport</keyword>
<sequence>MISEWWKICKSRPNAFVGSLLMLLVFVVAVIGSFYTPYDPIAVSTTERLAAPSLAHLLGTDEWGRDVLSRLLSAATVSVAISGITAIIATAIGAFIGAATAFYGGWFDRIMLVFMDSLLAFPSLILALSVIAIYGSGEYAVIIALSIAYVPSVVRVVRTSGLSLKRREFIDASAIMGNSRFFTLLKHILPNTLAPIIVLGTSLFGWALLAESALSFLGLGVSPPAASWGGMLADSRYYFENAPWLAVAPGLAISISLLGINLFGDALRDYLDPRMKNL</sequence>
<dbReference type="Gene3D" id="1.10.3720.10">
    <property type="entry name" value="MetI-like"/>
    <property type="match status" value="1"/>
</dbReference>
<dbReference type="SUPFAM" id="SSF161098">
    <property type="entry name" value="MetI-like"/>
    <property type="match status" value="1"/>
</dbReference>
<evidence type="ECO:0000256" key="3">
    <source>
        <dbReference type="ARBA" id="ARBA00022475"/>
    </source>
</evidence>
<feature type="transmembrane region" description="Helical" evidence="9">
    <location>
        <begin position="188"/>
        <end position="209"/>
    </location>
</feature>
<feature type="transmembrane region" description="Helical" evidence="9">
    <location>
        <begin position="244"/>
        <end position="267"/>
    </location>
</feature>
<evidence type="ECO:0000313" key="11">
    <source>
        <dbReference type="EMBL" id="MFC3051837.1"/>
    </source>
</evidence>
<dbReference type="Proteomes" id="UP001595444">
    <property type="component" value="Unassembled WGS sequence"/>
</dbReference>
<keyword evidence="5" id="KW-0571">Peptide transport</keyword>
<feature type="transmembrane region" description="Helical" evidence="9">
    <location>
        <begin position="71"/>
        <end position="98"/>
    </location>
</feature>
<feature type="transmembrane region" description="Helical" evidence="9">
    <location>
        <begin position="139"/>
        <end position="157"/>
    </location>
</feature>
<dbReference type="EMBL" id="JBHRSL010000004">
    <property type="protein sequence ID" value="MFC3051837.1"/>
    <property type="molecule type" value="Genomic_DNA"/>
</dbReference>
<keyword evidence="3" id="KW-1003">Cell membrane</keyword>
<evidence type="ECO:0000259" key="10">
    <source>
        <dbReference type="PROSITE" id="PS50928"/>
    </source>
</evidence>
<comment type="caution">
    <text evidence="11">The sequence shown here is derived from an EMBL/GenBank/DDBJ whole genome shotgun (WGS) entry which is preliminary data.</text>
</comment>
<proteinExistence type="inferred from homology"/>
<keyword evidence="4 9" id="KW-0812">Transmembrane</keyword>
<gene>
    <name evidence="11" type="ORF">ACFOKA_07970</name>
</gene>
<dbReference type="PANTHER" id="PTHR43386:SF1">
    <property type="entry name" value="D,D-DIPEPTIDE TRANSPORT SYSTEM PERMEASE PROTEIN DDPC-RELATED"/>
    <property type="match status" value="1"/>
</dbReference>
<comment type="subcellular location">
    <subcellularLocation>
        <location evidence="1 9">Cell membrane</location>
        <topology evidence="1 9">Multi-pass membrane protein</topology>
    </subcellularLocation>
</comment>
<evidence type="ECO:0000256" key="9">
    <source>
        <dbReference type="RuleBase" id="RU363032"/>
    </source>
</evidence>
<feature type="transmembrane region" description="Helical" evidence="9">
    <location>
        <begin position="15"/>
        <end position="35"/>
    </location>
</feature>
<evidence type="ECO:0000256" key="1">
    <source>
        <dbReference type="ARBA" id="ARBA00004651"/>
    </source>
</evidence>
<evidence type="ECO:0000256" key="2">
    <source>
        <dbReference type="ARBA" id="ARBA00022448"/>
    </source>
</evidence>
<feature type="transmembrane region" description="Helical" evidence="9">
    <location>
        <begin position="110"/>
        <end position="133"/>
    </location>
</feature>
<keyword evidence="12" id="KW-1185">Reference proteome</keyword>
<evidence type="ECO:0000256" key="7">
    <source>
        <dbReference type="ARBA" id="ARBA00022989"/>
    </source>
</evidence>
<evidence type="ECO:0000256" key="6">
    <source>
        <dbReference type="ARBA" id="ARBA00022927"/>
    </source>
</evidence>
<comment type="similarity">
    <text evidence="9">Belongs to the binding-protein-dependent transport system permease family.</text>
</comment>
<reference evidence="12" key="1">
    <citation type="journal article" date="2019" name="Int. J. Syst. Evol. Microbiol.">
        <title>The Global Catalogue of Microorganisms (GCM) 10K type strain sequencing project: providing services to taxonomists for standard genome sequencing and annotation.</title>
        <authorList>
            <consortium name="The Broad Institute Genomics Platform"/>
            <consortium name="The Broad Institute Genome Sequencing Center for Infectious Disease"/>
            <person name="Wu L."/>
            <person name="Ma J."/>
        </authorList>
    </citation>
    <scope>NUCLEOTIDE SEQUENCE [LARGE SCALE GENOMIC DNA]</scope>
    <source>
        <strain evidence="12">KCTC 62164</strain>
    </source>
</reference>
<keyword evidence="8 9" id="KW-0472">Membrane</keyword>
<keyword evidence="6" id="KW-0653">Protein transport</keyword>
<dbReference type="InterPro" id="IPR000515">
    <property type="entry name" value="MetI-like"/>
</dbReference>
<dbReference type="RefSeq" id="WP_194215301.1">
    <property type="nucleotide sequence ID" value="NZ_CP061205.1"/>
</dbReference>
<dbReference type="PANTHER" id="PTHR43386">
    <property type="entry name" value="OLIGOPEPTIDE TRANSPORT SYSTEM PERMEASE PROTEIN APPC"/>
    <property type="match status" value="1"/>
</dbReference>
<evidence type="ECO:0000256" key="5">
    <source>
        <dbReference type="ARBA" id="ARBA00022856"/>
    </source>
</evidence>
<evidence type="ECO:0000256" key="4">
    <source>
        <dbReference type="ARBA" id="ARBA00022692"/>
    </source>
</evidence>
<dbReference type="Pfam" id="PF00528">
    <property type="entry name" value="BPD_transp_1"/>
    <property type="match status" value="1"/>
</dbReference>